<accession>A0ABV5BBH2</accession>
<dbReference type="Pfam" id="PF13561">
    <property type="entry name" value="adh_short_C2"/>
    <property type="match status" value="1"/>
</dbReference>
<dbReference type="RefSeq" id="WP_375526816.1">
    <property type="nucleotide sequence ID" value="NZ_JBHILM010000022.1"/>
</dbReference>
<dbReference type="InterPro" id="IPR036291">
    <property type="entry name" value="NAD(P)-bd_dom_sf"/>
</dbReference>
<gene>
    <name evidence="2" type="ORF">ACE3NQ_19260</name>
</gene>
<dbReference type="InterPro" id="IPR002347">
    <property type="entry name" value="SDR_fam"/>
</dbReference>
<reference evidence="2 3" key="1">
    <citation type="submission" date="2024-09" db="EMBL/GenBank/DDBJ databases">
        <authorList>
            <person name="Ruan L."/>
        </authorList>
    </citation>
    <scope>NUCLEOTIDE SEQUENCE [LARGE SCALE GENOMIC DNA]</scope>
    <source>
        <strain evidence="2 3">D33</strain>
    </source>
</reference>
<name>A0ABV5BBH2_9BACL</name>
<sequence>MDTGILDRSMPKEAAEQTKAQMSQENPMLRFGDPLEVAKAVTFLAFDATYTTGAELPVDGGLSDLSSCPGPQSAKYPI</sequence>
<protein>
    <submittedName>
        <fullName evidence="2">SDR family oxidoreductase</fullName>
    </submittedName>
</protein>
<evidence type="ECO:0000313" key="3">
    <source>
        <dbReference type="Proteomes" id="UP001580407"/>
    </source>
</evidence>
<evidence type="ECO:0000313" key="2">
    <source>
        <dbReference type="EMBL" id="MFB5683060.1"/>
    </source>
</evidence>
<evidence type="ECO:0000256" key="1">
    <source>
        <dbReference type="SAM" id="MobiDB-lite"/>
    </source>
</evidence>
<feature type="region of interest" description="Disordered" evidence="1">
    <location>
        <begin position="1"/>
        <end position="25"/>
    </location>
</feature>
<dbReference type="EMBL" id="JBHILM010000022">
    <property type="protein sequence ID" value="MFB5683060.1"/>
    <property type="molecule type" value="Genomic_DNA"/>
</dbReference>
<keyword evidence="3" id="KW-1185">Reference proteome</keyword>
<proteinExistence type="predicted"/>
<organism evidence="2 3">
    <name type="scientific">Paenibacillus terreus</name>
    <dbReference type="NCBI Taxonomy" id="1387834"/>
    <lineage>
        <taxon>Bacteria</taxon>
        <taxon>Bacillati</taxon>
        <taxon>Bacillota</taxon>
        <taxon>Bacilli</taxon>
        <taxon>Bacillales</taxon>
        <taxon>Paenibacillaceae</taxon>
        <taxon>Paenibacillus</taxon>
    </lineage>
</organism>
<dbReference type="SUPFAM" id="SSF51735">
    <property type="entry name" value="NAD(P)-binding Rossmann-fold domains"/>
    <property type="match status" value="1"/>
</dbReference>
<comment type="caution">
    <text evidence="2">The sequence shown here is derived from an EMBL/GenBank/DDBJ whole genome shotgun (WGS) entry which is preliminary data.</text>
</comment>
<dbReference type="Gene3D" id="3.40.50.720">
    <property type="entry name" value="NAD(P)-binding Rossmann-like Domain"/>
    <property type="match status" value="1"/>
</dbReference>
<dbReference type="Proteomes" id="UP001580407">
    <property type="component" value="Unassembled WGS sequence"/>
</dbReference>